<dbReference type="Gene3D" id="1.10.3090.10">
    <property type="entry name" value="cca-adding enzyme, domain 2"/>
    <property type="match status" value="1"/>
</dbReference>
<evidence type="ECO:0000259" key="9">
    <source>
        <dbReference type="Pfam" id="PF01743"/>
    </source>
</evidence>
<dbReference type="SUPFAM" id="SSF81301">
    <property type="entry name" value="Nucleotidyltransferase"/>
    <property type="match status" value="1"/>
</dbReference>
<dbReference type="PANTHER" id="PTHR46173">
    <property type="entry name" value="CCA TRNA NUCLEOTIDYLTRANSFERASE 1, MITOCHONDRIAL"/>
    <property type="match status" value="1"/>
</dbReference>
<keyword evidence="8" id="KW-0694">RNA-binding</keyword>
<gene>
    <name evidence="11" type="ORF">GMBLW1_09920</name>
</gene>
<evidence type="ECO:0000256" key="6">
    <source>
        <dbReference type="ARBA" id="ARBA00022741"/>
    </source>
</evidence>
<dbReference type="GO" id="GO:0000166">
    <property type="term" value="F:nucleotide binding"/>
    <property type="evidence" value="ECO:0007669"/>
    <property type="project" value="UniProtKB-KW"/>
</dbReference>
<evidence type="ECO:0000313" key="11">
    <source>
        <dbReference type="EMBL" id="VIP02968.1"/>
    </source>
</evidence>
<dbReference type="CDD" id="cd05398">
    <property type="entry name" value="NT_ClassII-CCAase"/>
    <property type="match status" value="1"/>
</dbReference>
<evidence type="ECO:0000256" key="7">
    <source>
        <dbReference type="ARBA" id="ARBA00022842"/>
    </source>
</evidence>
<evidence type="ECO:0000313" key="12">
    <source>
        <dbReference type="Proteomes" id="UP000464378"/>
    </source>
</evidence>
<dbReference type="InterPro" id="IPR002646">
    <property type="entry name" value="PolA_pol_head_dom"/>
</dbReference>
<evidence type="ECO:0000256" key="4">
    <source>
        <dbReference type="ARBA" id="ARBA00022695"/>
    </source>
</evidence>
<dbReference type="KEGG" id="tim:GMBLW1_09920"/>
<keyword evidence="7" id="KW-0460">Magnesium</keyword>
<keyword evidence="11" id="KW-0378">Hydrolase</keyword>
<dbReference type="EMBL" id="LR593887">
    <property type="protein sequence ID" value="VTS02992.1"/>
    <property type="molecule type" value="Genomic_DNA"/>
</dbReference>
<dbReference type="GO" id="GO:0016779">
    <property type="term" value="F:nucleotidyltransferase activity"/>
    <property type="evidence" value="ECO:0007669"/>
    <property type="project" value="UniProtKB-KW"/>
</dbReference>
<evidence type="ECO:0000259" key="10">
    <source>
        <dbReference type="Pfam" id="PF12627"/>
    </source>
</evidence>
<dbReference type="Pfam" id="PF01743">
    <property type="entry name" value="PolyA_pol"/>
    <property type="match status" value="1"/>
</dbReference>
<evidence type="ECO:0008006" key="13">
    <source>
        <dbReference type="Google" id="ProtNLM"/>
    </source>
</evidence>
<dbReference type="InParanoid" id="A0A6C2YMY7"/>
<dbReference type="RefSeq" id="WP_162658088.1">
    <property type="nucleotide sequence ID" value="NZ_LR593887.1"/>
</dbReference>
<keyword evidence="12" id="KW-1185">Reference proteome</keyword>
<keyword evidence="4 11" id="KW-0548">Nucleotidyltransferase</keyword>
<dbReference type="GO" id="GO:0008033">
    <property type="term" value="P:tRNA processing"/>
    <property type="evidence" value="ECO:0007669"/>
    <property type="project" value="UniProtKB-KW"/>
</dbReference>
<dbReference type="Proteomes" id="UP000464378">
    <property type="component" value="Chromosome"/>
</dbReference>
<comment type="similarity">
    <text evidence="8">Belongs to the tRNA nucleotidyltransferase/poly(A) polymerase family.</text>
</comment>
<feature type="domain" description="tRNA nucleotidyltransferase/poly(A) polymerase RNA and SrmB- binding" evidence="10">
    <location>
        <begin position="175"/>
        <end position="234"/>
    </location>
</feature>
<dbReference type="GO" id="GO:0000049">
    <property type="term" value="F:tRNA binding"/>
    <property type="evidence" value="ECO:0007669"/>
    <property type="project" value="TreeGrafter"/>
</dbReference>
<protein>
    <recommendedName>
        <fullName evidence="13">Poly A polymerase head domain-containing protein</fullName>
    </recommendedName>
</protein>
<organism evidence="11">
    <name type="scientific">Tuwongella immobilis</name>
    <dbReference type="NCBI Taxonomy" id="692036"/>
    <lineage>
        <taxon>Bacteria</taxon>
        <taxon>Pseudomonadati</taxon>
        <taxon>Planctomycetota</taxon>
        <taxon>Planctomycetia</taxon>
        <taxon>Gemmatales</taxon>
        <taxon>Gemmataceae</taxon>
        <taxon>Tuwongella</taxon>
    </lineage>
</organism>
<dbReference type="FunCoup" id="A0A6C2YMY7">
    <property type="interactions" value="216"/>
</dbReference>
<reference evidence="11" key="1">
    <citation type="submission" date="2019-04" db="EMBL/GenBank/DDBJ databases">
        <authorList>
            <consortium name="Science for Life Laboratories"/>
        </authorList>
    </citation>
    <scope>NUCLEOTIDE SEQUENCE</scope>
    <source>
        <strain evidence="11">MBLW1</strain>
    </source>
</reference>
<accession>A0A6C2YMY7</accession>
<dbReference type="SUPFAM" id="SSF81891">
    <property type="entry name" value="Poly A polymerase C-terminal region-like"/>
    <property type="match status" value="1"/>
</dbReference>
<evidence type="ECO:0000256" key="2">
    <source>
        <dbReference type="ARBA" id="ARBA00022679"/>
    </source>
</evidence>
<evidence type="ECO:0000256" key="1">
    <source>
        <dbReference type="ARBA" id="ARBA00001946"/>
    </source>
</evidence>
<dbReference type="EMBL" id="LR586016">
    <property type="protein sequence ID" value="VIP02968.1"/>
    <property type="molecule type" value="Genomic_DNA"/>
</dbReference>
<evidence type="ECO:0000256" key="5">
    <source>
        <dbReference type="ARBA" id="ARBA00022723"/>
    </source>
</evidence>
<dbReference type="GO" id="GO:0016787">
    <property type="term" value="F:hydrolase activity"/>
    <property type="evidence" value="ECO:0007669"/>
    <property type="project" value="UniProtKB-KW"/>
</dbReference>
<keyword evidence="2 8" id="KW-0808">Transferase</keyword>
<evidence type="ECO:0000256" key="3">
    <source>
        <dbReference type="ARBA" id="ARBA00022694"/>
    </source>
</evidence>
<proteinExistence type="inferred from homology"/>
<evidence type="ECO:0000256" key="8">
    <source>
        <dbReference type="RuleBase" id="RU003953"/>
    </source>
</evidence>
<name>A0A6C2YMY7_9BACT</name>
<dbReference type="Gene3D" id="3.30.460.10">
    <property type="entry name" value="Beta Polymerase, domain 2"/>
    <property type="match status" value="1"/>
</dbReference>
<dbReference type="InterPro" id="IPR032828">
    <property type="entry name" value="PolyA_RNA-bd"/>
</dbReference>
<keyword evidence="5" id="KW-0479">Metal-binding</keyword>
<dbReference type="AlphaFoldDB" id="A0A6C2YMY7"/>
<dbReference type="PANTHER" id="PTHR46173:SF1">
    <property type="entry name" value="CCA TRNA NUCLEOTIDYLTRANSFERASE 1, MITOCHONDRIAL"/>
    <property type="match status" value="1"/>
</dbReference>
<sequence>MTERDFSIQIIRRLRDAGFEAYWAGGCVRDHLLGRAPADYDVATSAEPAQVTPLFRHTLQIGAAFGVVQVVGPRIGDQPPLSCEVATFRTDGSYTDGRRPDSVRYCSAEEDAQRRDFTINGMFYDPIDGRLIDYVGGEADLQAKVLRAIGNPTARFTEDKLRLLRGIRMAMRFDLAIETETAAAIQQMASQIGVVSAERISDELHKIADHPRRAAGFQSLLEFGLLATIFPEFAESATDSDAWTEVIQSLQCLPRHASFPLVMASLFQLRTDAEVRRTAQRLRLSNEERDRWSWLHAHRSKLLDWQQLPLHQQKRLVVHPGFPELAQLVESHAAATGTSTDPVTAAQAMLATTPRERLDPPVLLTGDDLTAFGLKPGPMFKRLLDAIRVAQLDEEISTPEAAWDRIHTLLQSHS</sequence>
<dbReference type="InterPro" id="IPR043519">
    <property type="entry name" value="NT_sf"/>
</dbReference>
<dbReference type="InterPro" id="IPR050264">
    <property type="entry name" value="Bact_CCA-adding_enz_type3_sf"/>
</dbReference>
<dbReference type="Pfam" id="PF12627">
    <property type="entry name" value="PolyA_pol_RNAbd"/>
    <property type="match status" value="1"/>
</dbReference>
<feature type="domain" description="Poly A polymerase head" evidence="9">
    <location>
        <begin position="21"/>
        <end position="147"/>
    </location>
</feature>
<comment type="cofactor">
    <cofactor evidence="1">
        <name>Mg(2+)</name>
        <dbReference type="ChEBI" id="CHEBI:18420"/>
    </cofactor>
</comment>
<dbReference type="GO" id="GO:0046872">
    <property type="term" value="F:metal ion binding"/>
    <property type="evidence" value="ECO:0007669"/>
    <property type="project" value="UniProtKB-KW"/>
</dbReference>
<keyword evidence="6" id="KW-0547">Nucleotide-binding</keyword>
<keyword evidence="3" id="KW-0819">tRNA processing</keyword>